<evidence type="ECO:0000256" key="5">
    <source>
        <dbReference type="ARBA" id="ARBA00023159"/>
    </source>
</evidence>
<keyword evidence="9" id="KW-0175">Coiled coil</keyword>
<evidence type="ECO:0000256" key="2">
    <source>
        <dbReference type="ARBA" id="ARBA00005770"/>
    </source>
</evidence>
<evidence type="ECO:0000256" key="4">
    <source>
        <dbReference type="ARBA" id="ARBA00023015"/>
    </source>
</evidence>
<feature type="region of interest" description="Disordered" evidence="10">
    <location>
        <begin position="143"/>
        <end position="172"/>
    </location>
</feature>
<comment type="similarity">
    <text evidence="2 8">Belongs to the Mediator complex subunit 21 family.</text>
</comment>
<dbReference type="SUPFAM" id="SSF140718">
    <property type="entry name" value="Mediator hinge subcomplex-like"/>
    <property type="match status" value="1"/>
</dbReference>
<dbReference type="InterPro" id="IPR021384">
    <property type="entry name" value="Mediator_Med21"/>
</dbReference>
<evidence type="ECO:0000313" key="12">
    <source>
        <dbReference type="Proteomes" id="UP001150266"/>
    </source>
</evidence>
<comment type="subunit">
    <text evidence="8">Component of the Mediator complex.</text>
</comment>
<comment type="caution">
    <text evidence="11">The sequence shown here is derived from an EMBL/GenBank/DDBJ whole genome shotgun (WGS) entry which is preliminary data.</text>
</comment>
<keyword evidence="5 8" id="KW-0010">Activator</keyword>
<dbReference type="PANTHER" id="PTHR13381:SF0">
    <property type="entry name" value="MEDIATOR OF RNA POLYMERASE II TRANSCRIPTION SUBUNIT 21"/>
    <property type="match status" value="1"/>
</dbReference>
<organism evidence="11 12">
    <name type="scientific">Lentinula aciculospora</name>
    <dbReference type="NCBI Taxonomy" id="153920"/>
    <lineage>
        <taxon>Eukaryota</taxon>
        <taxon>Fungi</taxon>
        <taxon>Dikarya</taxon>
        <taxon>Basidiomycota</taxon>
        <taxon>Agaricomycotina</taxon>
        <taxon>Agaricomycetes</taxon>
        <taxon>Agaricomycetidae</taxon>
        <taxon>Agaricales</taxon>
        <taxon>Marasmiineae</taxon>
        <taxon>Omphalotaceae</taxon>
        <taxon>Lentinula</taxon>
    </lineage>
</organism>
<evidence type="ECO:0000256" key="1">
    <source>
        <dbReference type="ARBA" id="ARBA00004123"/>
    </source>
</evidence>
<evidence type="ECO:0000256" key="3">
    <source>
        <dbReference type="ARBA" id="ARBA00019691"/>
    </source>
</evidence>
<dbReference type="PANTHER" id="PTHR13381">
    <property type="entry name" value="RNA POLYMERASE II HOLOENZYME COMPONENT SRB7"/>
    <property type="match status" value="1"/>
</dbReference>
<dbReference type="GO" id="GO:0003712">
    <property type="term" value="F:transcription coregulator activity"/>
    <property type="evidence" value="ECO:0007669"/>
    <property type="project" value="TreeGrafter"/>
</dbReference>
<proteinExistence type="inferred from homology"/>
<evidence type="ECO:0000256" key="7">
    <source>
        <dbReference type="ARBA" id="ARBA00023242"/>
    </source>
</evidence>
<keyword evidence="4 8" id="KW-0805">Transcription regulation</keyword>
<evidence type="ECO:0000256" key="9">
    <source>
        <dbReference type="SAM" id="Coils"/>
    </source>
</evidence>
<dbReference type="OrthoDB" id="526653at2759"/>
<keyword evidence="6 8" id="KW-0804">Transcription</keyword>
<dbReference type="Pfam" id="PF11221">
    <property type="entry name" value="Med21"/>
    <property type="match status" value="1"/>
</dbReference>
<evidence type="ECO:0000256" key="8">
    <source>
        <dbReference type="RuleBase" id="RU366036"/>
    </source>
</evidence>
<gene>
    <name evidence="11" type="ORF">J3R30DRAFT_3465042</name>
</gene>
<dbReference type="AlphaFoldDB" id="A0A9W9AEZ4"/>
<feature type="coiled-coil region" evidence="9">
    <location>
        <begin position="93"/>
        <end position="120"/>
    </location>
</feature>
<reference evidence="11" key="1">
    <citation type="submission" date="2022-08" db="EMBL/GenBank/DDBJ databases">
        <title>A Global Phylogenomic Analysis of the Shiitake Genus Lentinula.</title>
        <authorList>
            <consortium name="DOE Joint Genome Institute"/>
            <person name="Sierra-Patev S."/>
            <person name="Min B."/>
            <person name="Naranjo-Ortiz M."/>
            <person name="Looney B."/>
            <person name="Konkel Z."/>
            <person name="Slot J.C."/>
            <person name="Sakamoto Y."/>
            <person name="Steenwyk J.L."/>
            <person name="Rokas A."/>
            <person name="Carro J."/>
            <person name="Camarero S."/>
            <person name="Ferreira P."/>
            <person name="Molpeceres G."/>
            <person name="Ruiz-Duenas F.J."/>
            <person name="Serrano A."/>
            <person name="Henrissat B."/>
            <person name="Drula E."/>
            <person name="Hughes K.W."/>
            <person name="Mata J.L."/>
            <person name="Ishikawa N.K."/>
            <person name="Vargas-Isla R."/>
            <person name="Ushijima S."/>
            <person name="Smith C.A."/>
            <person name="Ahrendt S."/>
            <person name="Andreopoulos W."/>
            <person name="He G."/>
            <person name="Labutti K."/>
            <person name="Lipzen A."/>
            <person name="Ng V."/>
            <person name="Riley R."/>
            <person name="Sandor L."/>
            <person name="Barry K."/>
            <person name="Martinez A.T."/>
            <person name="Xiao Y."/>
            <person name="Gibbons J.G."/>
            <person name="Terashima K."/>
            <person name="Grigoriev I.V."/>
            <person name="Hibbett D.S."/>
        </authorList>
    </citation>
    <scope>NUCLEOTIDE SEQUENCE</scope>
    <source>
        <strain evidence="11">JLM2183</strain>
    </source>
</reference>
<dbReference type="InterPro" id="IPR037212">
    <property type="entry name" value="Med7/Med21-like"/>
</dbReference>
<comment type="function">
    <text evidence="8">Component of the Mediator complex, a coactivator involved in the regulated transcription of nearly all RNA polymerase II-dependent genes. Mediator functions as a bridge to convey information from gene-specific regulatory proteins to the basal RNA polymerase II transcription machinery. Mediator is recruited to promoters by direct interactions with regulatory proteins and serves as a scaffold for the assembly of a functional preinitiation complex with RNA polymerase II and the general transcription factors.</text>
</comment>
<dbReference type="Proteomes" id="UP001150266">
    <property type="component" value="Unassembled WGS sequence"/>
</dbReference>
<evidence type="ECO:0000313" key="11">
    <source>
        <dbReference type="EMBL" id="KAJ4481197.1"/>
    </source>
</evidence>
<name>A0A9W9AEZ4_9AGAR</name>
<dbReference type="GO" id="GO:0006357">
    <property type="term" value="P:regulation of transcription by RNA polymerase II"/>
    <property type="evidence" value="ECO:0007669"/>
    <property type="project" value="TreeGrafter"/>
</dbReference>
<sequence length="172" mass="19950">MLQELSHMDRITQLQDEIQQLLMIMSTSIAYLTNRANFMQVSQEIPITKQRNPEKYDTPDVFEANKKELVTDLIRKAKQVEYLINSLPEPEREEIQAQRLQQLEDEMQLVNAEYIQAVDRLKTLHAQVTELLRSMLTEVDERLADDTDPLNDTGGKAEDNLMDSEDQNVLMA</sequence>
<dbReference type="Gene3D" id="6.10.280.10">
    <property type="entry name" value="Mediator complex, subunit Med21"/>
    <property type="match status" value="1"/>
</dbReference>
<dbReference type="EMBL" id="JAOTPV010000006">
    <property type="protein sequence ID" value="KAJ4481197.1"/>
    <property type="molecule type" value="Genomic_DNA"/>
</dbReference>
<dbReference type="GO" id="GO:0016592">
    <property type="term" value="C:mediator complex"/>
    <property type="evidence" value="ECO:0007669"/>
    <property type="project" value="UniProtKB-UniRule"/>
</dbReference>
<keyword evidence="12" id="KW-1185">Reference proteome</keyword>
<keyword evidence="7 8" id="KW-0539">Nucleus</keyword>
<evidence type="ECO:0000256" key="6">
    <source>
        <dbReference type="ARBA" id="ARBA00023163"/>
    </source>
</evidence>
<protein>
    <recommendedName>
        <fullName evidence="3 8">Mediator of RNA polymerase II transcription subunit 21</fullName>
    </recommendedName>
</protein>
<accession>A0A9W9AEZ4</accession>
<comment type="subcellular location">
    <subcellularLocation>
        <location evidence="1 8">Nucleus</location>
    </subcellularLocation>
</comment>
<evidence type="ECO:0000256" key="10">
    <source>
        <dbReference type="SAM" id="MobiDB-lite"/>
    </source>
</evidence>